<feature type="non-terminal residue" evidence="2">
    <location>
        <position position="457"/>
    </location>
</feature>
<dbReference type="EMBL" id="CADCUF010000159">
    <property type="protein sequence ID" value="CAA9335412.1"/>
    <property type="molecule type" value="Genomic_DNA"/>
</dbReference>
<feature type="compositionally biased region" description="Basic residues" evidence="1">
    <location>
        <begin position="8"/>
        <end position="19"/>
    </location>
</feature>
<feature type="compositionally biased region" description="Basic residues" evidence="1">
    <location>
        <begin position="250"/>
        <end position="265"/>
    </location>
</feature>
<keyword evidence="2" id="KW-0830">Ubiquinone</keyword>
<feature type="compositionally biased region" description="Basic and acidic residues" evidence="1">
    <location>
        <begin position="208"/>
        <end position="241"/>
    </location>
</feature>
<feature type="compositionally biased region" description="Basic residues" evidence="1">
    <location>
        <begin position="27"/>
        <end position="53"/>
    </location>
</feature>
<feature type="compositionally biased region" description="Basic and acidic residues" evidence="1">
    <location>
        <begin position="152"/>
        <end position="185"/>
    </location>
</feature>
<protein>
    <submittedName>
        <fullName evidence="2">NADH-ubiquinone oxidoreductase chain D</fullName>
        <ecNumber evidence="2">1.6.5.3</ecNumber>
    </submittedName>
</protein>
<organism evidence="2">
    <name type="scientific">uncultured Nocardioidaceae bacterium</name>
    <dbReference type="NCBI Taxonomy" id="253824"/>
    <lineage>
        <taxon>Bacteria</taxon>
        <taxon>Bacillati</taxon>
        <taxon>Actinomycetota</taxon>
        <taxon>Actinomycetes</taxon>
        <taxon>Propionibacteriales</taxon>
        <taxon>Nocardioidaceae</taxon>
        <taxon>environmental samples</taxon>
    </lineage>
</organism>
<feature type="compositionally biased region" description="Basic and acidic residues" evidence="1">
    <location>
        <begin position="331"/>
        <end position="343"/>
    </location>
</feature>
<dbReference type="AlphaFoldDB" id="A0A6J4LN79"/>
<feature type="region of interest" description="Disordered" evidence="1">
    <location>
        <begin position="320"/>
        <end position="428"/>
    </location>
</feature>
<keyword evidence="2" id="KW-0560">Oxidoreductase</keyword>
<feature type="compositionally biased region" description="Basic residues" evidence="1">
    <location>
        <begin position="389"/>
        <end position="411"/>
    </location>
</feature>
<feature type="region of interest" description="Disordered" evidence="1">
    <location>
        <begin position="129"/>
        <end position="274"/>
    </location>
</feature>
<accession>A0A6J4LN79</accession>
<evidence type="ECO:0000256" key="1">
    <source>
        <dbReference type="SAM" id="MobiDB-lite"/>
    </source>
</evidence>
<gene>
    <name evidence="2" type="ORF">AVDCRST_MAG24-1012</name>
</gene>
<dbReference type="GO" id="GO:0016491">
    <property type="term" value="F:oxidoreductase activity"/>
    <property type="evidence" value="ECO:0007669"/>
    <property type="project" value="UniProtKB-KW"/>
</dbReference>
<evidence type="ECO:0000313" key="2">
    <source>
        <dbReference type="EMBL" id="CAA9335412.1"/>
    </source>
</evidence>
<feature type="compositionally biased region" description="Basic residues" evidence="1">
    <location>
        <begin position="344"/>
        <end position="367"/>
    </location>
</feature>
<feature type="compositionally biased region" description="Basic and acidic residues" evidence="1">
    <location>
        <begin position="63"/>
        <end position="82"/>
    </location>
</feature>
<feature type="region of interest" description="Disordered" evidence="1">
    <location>
        <begin position="1"/>
        <end position="98"/>
    </location>
</feature>
<reference evidence="2" key="1">
    <citation type="submission" date="2020-02" db="EMBL/GenBank/DDBJ databases">
        <authorList>
            <person name="Meier V. D."/>
        </authorList>
    </citation>
    <scope>NUCLEOTIDE SEQUENCE</scope>
    <source>
        <strain evidence="2">AVDCRST_MAG24</strain>
    </source>
</reference>
<feature type="non-terminal residue" evidence="2">
    <location>
        <position position="1"/>
    </location>
</feature>
<proteinExistence type="predicted"/>
<dbReference type="EC" id="1.6.5.3" evidence="2"/>
<name>A0A6J4LN79_9ACTN</name>
<sequence length="457" mass="51802">GYLDIPHRRPPGRPLRRGHPGHDRGPGLHRHRPGLGRARRRHRRGRRQRRPGRGQHGPAAPVDPRRAPADPRARRRDGDRGPLRHRLPAHRHREEHGVPLLGAGRHVLHADGLPREPALRARLLPGCREAARHRGPGPREGQGRPRPAGRAQPDRLAPRRDRDRRHGDRRTDRDDDRLPRARDGPRPAGAHHRAADEQRVHPSRRHRPADATRCARPDPRLRGADEEAAARVRRALQREPDLQGPAQGRRLPRPRGLHGARHHRTGAPLDRLPVGPAQDAAVLRLRGVRLRGPDHGHLRLLRPLPHPSRRDVAVAADHRAVRRPARGLAGRADHGRRQEDRVARAARGRRRRHGQQPRPHQAHHGRVHGGADPPLQARDRRVPGAGRPGVRRGRVTPRRARCPRRLRRRHPPLPGALPRPVVHEPAGDVGDVRGRVLVRRHRRHRVDRPGDGRRRQV</sequence>